<dbReference type="AlphaFoldDB" id="A0AAN6E334"/>
<evidence type="ECO:0000256" key="1">
    <source>
        <dbReference type="SAM" id="MobiDB-lite"/>
    </source>
</evidence>
<keyword evidence="3" id="KW-1185">Reference proteome</keyword>
<feature type="compositionally biased region" description="Polar residues" evidence="1">
    <location>
        <begin position="68"/>
        <end position="84"/>
    </location>
</feature>
<sequence length="217" mass="24646">MPSSRTFVLLLSHYAQQLQALLHQLPLLSTKPTYLNAPLRLCLSGIGRSSKSPMVTASPGHQEPDMSNMETPSPNHQELSMKNTRLSNPGHQELSVNNMQSSTRDPTSLFTLPPEIRVMIYRYLFDELQVYTRRTFTPGNRPSGAAIYHVQKKILPSSEVADVVATWNKDKVTILTLIDIREGCDMYKTYALPGNIPKRYHEKGPEEEEFDRILHLQ</sequence>
<dbReference type="Proteomes" id="UP001203852">
    <property type="component" value="Unassembled WGS sequence"/>
</dbReference>
<evidence type="ECO:0000313" key="2">
    <source>
        <dbReference type="EMBL" id="KAI1615740.1"/>
    </source>
</evidence>
<evidence type="ECO:0000313" key="3">
    <source>
        <dbReference type="Proteomes" id="UP001203852"/>
    </source>
</evidence>
<accession>A0AAN6E334</accession>
<protein>
    <submittedName>
        <fullName evidence="2">Uncharacterized protein</fullName>
    </submittedName>
</protein>
<dbReference type="EMBL" id="MU404352">
    <property type="protein sequence ID" value="KAI1615740.1"/>
    <property type="molecule type" value="Genomic_DNA"/>
</dbReference>
<gene>
    <name evidence="2" type="ORF">EDD36DRAFT_463238</name>
</gene>
<organism evidence="2 3">
    <name type="scientific">Exophiala viscosa</name>
    <dbReference type="NCBI Taxonomy" id="2486360"/>
    <lineage>
        <taxon>Eukaryota</taxon>
        <taxon>Fungi</taxon>
        <taxon>Dikarya</taxon>
        <taxon>Ascomycota</taxon>
        <taxon>Pezizomycotina</taxon>
        <taxon>Eurotiomycetes</taxon>
        <taxon>Chaetothyriomycetidae</taxon>
        <taxon>Chaetothyriales</taxon>
        <taxon>Herpotrichiellaceae</taxon>
        <taxon>Exophiala</taxon>
    </lineage>
</organism>
<proteinExistence type="predicted"/>
<name>A0AAN6E334_9EURO</name>
<feature type="region of interest" description="Disordered" evidence="1">
    <location>
        <begin position="50"/>
        <end position="84"/>
    </location>
</feature>
<reference evidence="2" key="1">
    <citation type="journal article" date="2022" name="bioRxiv">
        <title>Deciphering the potential niche of two novel black yeast fungi from a biological soil crust based on their genomes, phenotypes, and melanin regulation.</title>
        <authorList>
            <consortium name="DOE Joint Genome Institute"/>
            <person name="Carr E.C."/>
            <person name="Barton Q."/>
            <person name="Grambo S."/>
            <person name="Sullivan M."/>
            <person name="Renfro C.M."/>
            <person name="Kuo A."/>
            <person name="Pangilinan J."/>
            <person name="Lipzen A."/>
            <person name="Keymanesh K."/>
            <person name="Savage E."/>
            <person name="Barry K."/>
            <person name="Grigoriev I.V."/>
            <person name="Riekhof W.R."/>
            <person name="Harris S.S."/>
        </authorList>
    </citation>
    <scope>NUCLEOTIDE SEQUENCE</scope>
    <source>
        <strain evidence="2">JF 03-4F</strain>
    </source>
</reference>
<comment type="caution">
    <text evidence="2">The sequence shown here is derived from an EMBL/GenBank/DDBJ whole genome shotgun (WGS) entry which is preliminary data.</text>
</comment>